<dbReference type="InterPro" id="IPR027417">
    <property type="entry name" value="P-loop_NTPase"/>
</dbReference>
<proteinExistence type="predicted"/>
<dbReference type="PRINTS" id="PR00364">
    <property type="entry name" value="DISEASERSIST"/>
</dbReference>
<dbReference type="PROSITE" id="PS50104">
    <property type="entry name" value="TIR"/>
    <property type="match status" value="1"/>
</dbReference>
<keyword evidence="2" id="KW-1185">Reference proteome</keyword>
<evidence type="ECO:0000313" key="3">
    <source>
        <dbReference type="RefSeq" id="XP_010416054.1"/>
    </source>
</evidence>
<dbReference type="PANTHER" id="PTHR11017">
    <property type="entry name" value="LEUCINE-RICH REPEAT-CONTAINING PROTEIN"/>
    <property type="match status" value="1"/>
</dbReference>
<dbReference type="SMART" id="SM00255">
    <property type="entry name" value="TIR"/>
    <property type="match status" value="1"/>
</dbReference>
<dbReference type="PANTHER" id="PTHR11017:SF238">
    <property type="entry name" value="DISEASE RESISTANCE PROTEIN (TIR-NBS CLASS)"/>
    <property type="match status" value="1"/>
</dbReference>
<dbReference type="Gene3D" id="3.40.50.300">
    <property type="entry name" value="P-loop containing nucleotide triphosphate hydrolases"/>
    <property type="match status" value="1"/>
</dbReference>
<feature type="domain" description="TIR" evidence="1">
    <location>
        <begin position="9"/>
        <end position="146"/>
    </location>
</feature>
<dbReference type="Pfam" id="PF00931">
    <property type="entry name" value="NB-ARC"/>
    <property type="match status" value="1"/>
</dbReference>
<evidence type="ECO:0000313" key="2">
    <source>
        <dbReference type="Proteomes" id="UP000694864"/>
    </source>
</evidence>
<organism evidence="2 3">
    <name type="scientific">Camelina sativa</name>
    <name type="common">False flax</name>
    <name type="synonym">Myagrum sativum</name>
    <dbReference type="NCBI Taxonomy" id="90675"/>
    <lineage>
        <taxon>Eukaryota</taxon>
        <taxon>Viridiplantae</taxon>
        <taxon>Streptophyta</taxon>
        <taxon>Embryophyta</taxon>
        <taxon>Tracheophyta</taxon>
        <taxon>Spermatophyta</taxon>
        <taxon>Magnoliopsida</taxon>
        <taxon>eudicotyledons</taxon>
        <taxon>Gunneridae</taxon>
        <taxon>Pentapetalae</taxon>
        <taxon>rosids</taxon>
        <taxon>malvids</taxon>
        <taxon>Brassicales</taxon>
        <taxon>Brassicaceae</taxon>
        <taxon>Camelineae</taxon>
        <taxon>Camelina</taxon>
    </lineage>
</organism>
<dbReference type="RefSeq" id="XP_010416054.1">
    <property type="nucleotide sequence ID" value="XM_010417752.2"/>
</dbReference>
<evidence type="ECO:0000259" key="1">
    <source>
        <dbReference type="PROSITE" id="PS50104"/>
    </source>
</evidence>
<dbReference type="InterPro" id="IPR044974">
    <property type="entry name" value="Disease_R_plants"/>
</dbReference>
<dbReference type="InterPro" id="IPR002182">
    <property type="entry name" value="NB-ARC"/>
</dbReference>
<dbReference type="Proteomes" id="UP000694864">
    <property type="component" value="Chromosome 7"/>
</dbReference>
<dbReference type="Gene3D" id="3.40.50.10140">
    <property type="entry name" value="Toll/interleukin-1 receptor homology (TIR) domain"/>
    <property type="match status" value="1"/>
</dbReference>
<reference evidence="3" key="2">
    <citation type="submission" date="2025-08" db="UniProtKB">
        <authorList>
            <consortium name="RefSeq"/>
        </authorList>
    </citation>
    <scope>IDENTIFICATION</scope>
    <source>
        <tissue evidence="3">Leaf</tissue>
    </source>
</reference>
<dbReference type="SUPFAM" id="SSF52540">
    <property type="entry name" value="P-loop containing nucleoside triphosphate hydrolases"/>
    <property type="match status" value="1"/>
</dbReference>
<dbReference type="InterPro" id="IPR000157">
    <property type="entry name" value="TIR_dom"/>
</dbReference>
<dbReference type="Gene3D" id="1.10.8.430">
    <property type="entry name" value="Helical domain of apoptotic protease-activating factors"/>
    <property type="match status" value="1"/>
</dbReference>
<dbReference type="GeneID" id="104701970"/>
<dbReference type="InterPro" id="IPR042197">
    <property type="entry name" value="Apaf_helical"/>
</dbReference>
<dbReference type="Pfam" id="PF01582">
    <property type="entry name" value="TIR"/>
    <property type="match status" value="1"/>
</dbReference>
<accession>A0ABM0STV4</accession>
<reference evidence="2" key="1">
    <citation type="journal article" date="2014" name="Nat. Commun.">
        <title>The emerging biofuel crop Camelina sativa retains a highly undifferentiated hexaploid genome structure.</title>
        <authorList>
            <person name="Kagale S."/>
            <person name="Koh C."/>
            <person name="Nixon J."/>
            <person name="Bollina V."/>
            <person name="Clarke W.E."/>
            <person name="Tuteja R."/>
            <person name="Spillane C."/>
            <person name="Robinson S.J."/>
            <person name="Links M.G."/>
            <person name="Clarke C."/>
            <person name="Higgins E.E."/>
            <person name="Huebert T."/>
            <person name="Sharpe A.G."/>
            <person name="Parkin I.A."/>
        </authorList>
    </citation>
    <scope>NUCLEOTIDE SEQUENCE [LARGE SCALE GENOMIC DNA]</scope>
    <source>
        <strain evidence="2">cv. DH55</strain>
    </source>
</reference>
<dbReference type="SUPFAM" id="SSF52200">
    <property type="entry name" value="Toll/Interleukin receptor TIR domain"/>
    <property type="match status" value="1"/>
</dbReference>
<name>A0ABM0STV4_CAMSA</name>
<dbReference type="InterPro" id="IPR035897">
    <property type="entry name" value="Toll_tir_struct_dom_sf"/>
</dbReference>
<sequence>MTSSSSSSTYFDIFLSSAEDTGKGLASHLYRSLYLRGIPTYLRDAKLEERPSSSLVYDARKYIQGSKFAVVVVSQSYPTSVWCLEELQILLNFHDQGRLYVLPIFYEVSFSDIRSQTGAVAEPFRKLGETYPDKVQAWRIALIKLTDIPGLDLHHLSEVDVVLNRVLLYKSEAIYPRETKGVGLLGLDRHMKALYQLLDLKNSTEEVRLIGIWGPGGVGKTTLARFAYDDLYNNFHTHVFVDKAENIYYQDLEKPRSEETLTSGGGIRSVSTGMIKSTVGHRKGLLVIDCVDNLEQLKAVAEILSWCGSGSRVILITQDKNLLTQFGVQHVYEVKSLRYDDALQLFSQSAFERQNPPTSFESLSLRAVQVASFLPLTLTILGSSLRNKNEEEWEKELQKLEGDRENTIMEIMKKSYTREDENDQIPSFILP</sequence>
<protein>
    <submittedName>
        <fullName evidence="3">Disease resistance protein RPP4-like isoform X1</fullName>
    </submittedName>
</protein>
<gene>
    <name evidence="3" type="primary">LOC104701970</name>
</gene>